<feature type="transmembrane region" description="Helical" evidence="1">
    <location>
        <begin position="200"/>
        <end position="220"/>
    </location>
</feature>
<feature type="transmembrane region" description="Helical" evidence="1">
    <location>
        <begin position="159"/>
        <end position="180"/>
    </location>
</feature>
<evidence type="ECO:0000313" key="2">
    <source>
        <dbReference type="EMBL" id="MDW5593010.1"/>
    </source>
</evidence>
<feature type="transmembrane region" description="Helical" evidence="1">
    <location>
        <begin position="12"/>
        <end position="32"/>
    </location>
</feature>
<comment type="caution">
    <text evidence="2">The sequence shown here is derived from an EMBL/GenBank/DDBJ whole genome shotgun (WGS) entry which is preliminary data.</text>
</comment>
<dbReference type="InterPro" id="IPR021315">
    <property type="entry name" value="Gap/Sap"/>
</dbReference>
<keyword evidence="1" id="KW-0472">Membrane</keyword>
<keyword evidence="1" id="KW-0812">Transmembrane</keyword>
<sequence>MLNGVIGELLPAALAVALSPVPVVAVVSVLGGRGARTSGLAFACGWIAGLLAIGVAVELLVDSFSDPGEDDPGLIWWKVAIGILFLVLAAKQWTKRPESGEQPREPGWMATLDGAGPVRAVALGAMLSAANPKNLALTVTAGASIAEAGLDATGTALSLAVFAAVGSITVAGPVLFHLVAGERAARPLAGVKRFMADNDAVIKTVVLLLLGAMLLGDGLAGL</sequence>
<protein>
    <submittedName>
        <fullName evidence="2">GAP family protein</fullName>
    </submittedName>
</protein>
<reference evidence="3" key="1">
    <citation type="submission" date="2023-07" db="EMBL/GenBank/DDBJ databases">
        <title>Conexibacter stalactiti sp. nov., isolated from stalactites in a lava cave and emended description of the genus Conexibacter.</title>
        <authorList>
            <person name="Lee S.D."/>
        </authorList>
    </citation>
    <scope>NUCLEOTIDE SEQUENCE [LARGE SCALE GENOMIC DNA]</scope>
    <source>
        <strain evidence="3">KCTC 39840</strain>
    </source>
</reference>
<dbReference type="RefSeq" id="WP_318595271.1">
    <property type="nucleotide sequence ID" value="NZ_JAWSTH010000002.1"/>
</dbReference>
<proteinExistence type="predicted"/>
<evidence type="ECO:0000256" key="1">
    <source>
        <dbReference type="SAM" id="Phobius"/>
    </source>
</evidence>
<feature type="transmembrane region" description="Helical" evidence="1">
    <location>
        <begin position="39"/>
        <end position="61"/>
    </location>
</feature>
<keyword evidence="1" id="KW-1133">Transmembrane helix</keyword>
<dbReference type="Pfam" id="PF11139">
    <property type="entry name" value="SfLAP"/>
    <property type="match status" value="1"/>
</dbReference>
<reference evidence="2 3" key="2">
    <citation type="submission" date="2023-10" db="EMBL/GenBank/DDBJ databases">
        <authorList>
            <person name="Han X.F."/>
        </authorList>
    </citation>
    <scope>NUCLEOTIDE SEQUENCE [LARGE SCALE GENOMIC DNA]</scope>
    <source>
        <strain evidence="2 3">KCTC 39840</strain>
    </source>
</reference>
<gene>
    <name evidence="2" type="ORF">R7226_01585</name>
</gene>
<keyword evidence="3" id="KW-1185">Reference proteome</keyword>
<dbReference type="EMBL" id="JAWSTH010000002">
    <property type="protein sequence ID" value="MDW5593010.1"/>
    <property type="molecule type" value="Genomic_DNA"/>
</dbReference>
<evidence type="ECO:0000313" key="3">
    <source>
        <dbReference type="Proteomes" id="UP001284601"/>
    </source>
</evidence>
<name>A0ABU4HID1_9ACTN</name>
<accession>A0ABU4HID1</accession>
<organism evidence="2 3">
    <name type="scientific">Conexibacter stalactiti</name>
    <dbReference type="NCBI Taxonomy" id="1940611"/>
    <lineage>
        <taxon>Bacteria</taxon>
        <taxon>Bacillati</taxon>
        <taxon>Actinomycetota</taxon>
        <taxon>Thermoleophilia</taxon>
        <taxon>Solirubrobacterales</taxon>
        <taxon>Conexibacteraceae</taxon>
        <taxon>Conexibacter</taxon>
    </lineage>
</organism>
<dbReference type="Proteomes" id="UP001284601">
    <property type="component" value="Unassembled WGS sequence"/>
</dbReference>